<dbReference type="EMBL" id="JAUSXV010000001">
    <property type="protein sequence ID" value="MDQ0648882.1"/>
    <property type="molecule type" value="Genomic_DNA"/>
</dbReference>
<dbReference type="InterPro" id="IPR000792">
    <property type="entry name" value="Tscrpt_reg_LuxR_C"/>
</dbReference>
<dbReference type="InterPro" id="IPR039420">
    <property type="entry name" value="WalR-like"/>
</dbReference>
<keyword evidence="3 8" id="KW-0238">DNA-binding</keyword>
<dbReference type="AlphaFoldDB" id="A0AAW8F0V0"/>
<dbReference type="Proteomes" id="UP001244427">
    <property type="component" value="Unassembled WGS sequence"/>
</dbReference>
<dbReference type="PANTHER" id="PTHR43214">
    <property type="entry name" value="TWO-COMPONENT RESPONSE REGULATOR"/>
    <property type="match status" value="1"/>
</dbReference>
<dbReference type="Pfam" id="PF00072">
    <property type="entry name" value="Response_reg"/>
    <property type="match status" value="1"/>
</dbReference>
<name>A0AAW8F0V0_9MICO</name>
<dbReference type="PANTHER" id="PTHR43214:SF24">
    <property type="entry name" value="TRANSCRIPTIONAL REGULATORY PROTEIN NARL-RELATED"/>
    <property type="match status" value="1"/>
</dbReference>
<keyword evidence="9" id="KW-1185">Reference proteome</keyword>
<proteinExistence type="predicted"/>
<dbReference type="InterPro" id="IPR011006">
    <property type="entry name" value="CheY-like_superfamily"/>
</dbReference>
<dbReference type="InterPro" id="IPR016032">
    <property type="entry name" value="Sig_transdc_resp-reg_C-effctor"/>
</dbReference>
<evidence type="ECO:0000259" key="6">
    <source>
        <dbReference type="PROSITE" id="PS50043"/>
    </source>
</evidence>
<protein>
    <submittedName>
        <fullName evidence="8">DNA-binding NarL/FixJ family response regulator</fullName>
    </submittedName>
</protein>
<feature type="domain" description="Response regulatory" evidence="7">
    <location>
        <begin position="2"/>
        <end position="124"/>
    </location>
</feature>
<dbReference type="Gene3D" id="3.40.50.2300">
    <property type="match status" value="1"/>
</dbReference>
<dbReference type="PROSITE" id="PS50043">
    <property type="entry name" value="HTH_LUXR_2"/>
    <property type="match status" value="1"/>
</dbReference>
<evidence type="ECO:0000256" key="4">
    <source>
        <dbReference type="ARBA" id="ARBA00023163"/>
    </source>
</evidence>
<evidence type="ECO:0000313" key="9">
    <source>
        <dbReference type="Proteomes" id="UP001244427"/>
    </source>
</evidence>
<evidence type="ECO:0000256" key="2">
    <source>
        <dbReference type="ARBA" id="ARBA00023015"/>
    </source>
</evidence>
<evidence type="ECO:0000256" key="1">
    <source>
        <dbReference type="ARBA" id="ARBA00022553"/>
    </source>
</evidence>
<dbReference type="SMART" id="SM00448">
    <property type="entry name" value="REC"/>
    <property type="match status" value="1"/>
</dbReference>
<keyword evidence="1 5" id="KW-0597">Phosphoprotein</keyword>
<dbReference type="GO" id="GO:0003677">
    <property type="term" value="F:DNA binding"/>
    <property type="evidence" value="ECO:0007669"/>
    <property type="project" value="UniProtKB-KW"/>
</dbReference>
<dbReference type="RefSeq" id="WP_307297955.1">
    <property type="nucleotide sequence ID" value="NZ_JAUSXV010000001.1"/>
</dbReference>
<evidence type="ECO:0000313" key="8">
    <source>
        <dbReference type="EMBL" id="MDQ0648882.1"/>
    </source>
</evidence>
<reference evidence="8 9" key="1">
    <citation type="submission" date="2023-07" db="EMBL/GenBank/DDBJ databases">
        <title>Comparative genomics of wheat-associated soil bacteria to identify genetic determinants of phenazine resistance.</title>
        <authorList>
            <person name="Mouncey N."/>
        </authorList>
    </citation>
    <scope>NUCLEOTIDE SEQUENCE [LARGE SCALE GENOMIC DNA]</scope>
    <source>
        <strain evidence="8 9">W4I9-1</strain>
    </source>
</reference>
<feature type="domain" description="HTH luxR-type" evidence="6">
    <location>
        <begin position="145"/>
        <end position="215"/>
    </location>
</feature>
<dbReference type="PRINTS" id="PR00038">
    <property type="entry name" value="HTHLUXR"/>
</dbReference>
<dbReference type="GO" id="GO:0006355">
    <property type="term" value="P:regulation of DNA-templated transcription"/>
    <property type="evidence" value="ECO:0007669"/>
    <property type="project" value="InterPro"/>
</dbReference>
<organism evidence="8 9">
    <name type="scientific">Microbacterium natoriense</name>
    <dbReference type="NCBI Taxonomy" id="284570"/>
    <lineage>
        <taxon>Bacteria</taxon>
        <taxon>Bacillati</taxon>
        <taxon>Actinomycetota</taxon>
        <taxon>Actinomycetes</taxon>
        <taxon>Micrococcales</taxon>
        <taxon>Microbacteriaceae</taxon>
        <taxon>Microbacterium</taxon>
    </lineage>
</organism>
<gene>
    <name evidence="8" type="ORF">QFZ53_003078</name>
</gene>
<dbReference type="InterPro" id="IPR001789">
    <property type="entry name" value="Sig_transdc_resp-reg_receiver"/>
</dbReference>
<dbReference type="GO" id="GO:0000160">
    <property type="term" value="P:phosphorelay signal transduction system"/>
    <property type="evidence" value="ECO:0007669"/>
    <property type="project" value="InterPro"/>
</dbReference>
<sequence length="218" mass="23624">MRILLADDATLLREALSALLERLGHVIVATASDAPELERSYFALAERPDLVITDVRMPPGGADDGLAAALRIREHAPTQPVLVLSQYVAERYARELLLLPEAAVGYLLKERVNRISDFDRALAVVRDGGTVIDPEVTRQLLRAEVAGPLDALTAREREVLALMADGASNSDIASTLFLSDAAVRKHVGNIFSGLGLSPAAENRRVRAILVFLEARREG</sequence>
<dbReference type="SUPFAM" id="SSF46894">
    <property type="entry name" value="C-terminal effector domain of the bipartite response regulators"/>
    <property type="match status" value="1"/>
</dbReference>
<feature type="modified residue" description="4-aspartylphosphate" evidence="5">
    <location>
        <position position="54"/>
    </location>
</feature>
<dbReference type="CDD" id="cd06170">
    <property type="entry name" value="LuxR_C_like"/>
    <property type="match status" value="1"/>
</dbReference>
<dbReference type="SMART" id="SM00421">
    <property type="entry name" value="HTH_LUXR"/>
    <property type="match status" value="1"/>
</dbReference>
<dbReference type="PROSITE" id="PS50110">
    <property type="entry name" value="RESPONSE_REGULATORY"/>
    <property type="match status" value="1"/>
</dbReference>
<dbReference type="SUPFAM" id="SSF52172">
    <property type="entry name" value="CheY-like"/>
    <property type="match status" value="1"/>
</dbReference>
<comment type="caution">
    <text evidence="8">The sequence shown here is derived from an EMBL/GenBank/DDBJ whole genome shotgun (WGS) entry which is preliminary data.</text>
</comment>
<dbReference type="Pfam" id="PF00196">
    <property type="entry name" value="GerE"/>
    <property type="match status" value="1"/>
</dbReference>
<evidence type="ECO:0000259" key="7">
    <source>
        <dbReference type="PROSITE" id="PS50110"/>
    </source>
</evidence>
<dbReference type="CDD" id="cd17535">
    <property type="entry name" value="REC_NarL-like"/>
    <property type="match status" value="1"/>
</dbReference>
<keyword evidence="4" id="KW-0804">Transcription</keyword>
<dbReference type="InterPro" id="IPR058245">
    <property type="entry name" value="NreC/VraR/RcsB-like_REC"/>
</dbReference>
<evidence type="ECO:0000256" key="3">
    <source>
        <dbReference type="ARBA" id="ARBA00023125"/>
    </source>
</evidence>
<evidence type="ECO:0000256" key="5">
    <source>
        <dbReference type="PROSITE-ProRule" id="PRU00169"/>
    </source>
</evidence>
<keyword evidence="2" id="KW-0805">Transcription regulation</keyword>
<accession>A0AAW8F0V0</accession>